<evidence type="ECO:0000313" key="1">
    <source>
        <dbReference type="EMBL" id="USW59271.1"/>
    </source>
</evidence>
<dbReference type="EMBL" id="CP099429">
    <property type="protein sequence ID" value="USW59271.1"/>
    <property type="molecule type" value="Genomic_DNA"/>
</dbReference>
<protein>
    <submittedName>
        <fullName evidence="1">Uncharacterized protein</fullName>
    </submittedName>
</protein>
<proteinExistence type="predicted"/>
<gene>
    <name evidence="1" type="ORF">Slin15195_G125900</name>
</gene>
<dbReference type="OrthoDB" id="10424351at2759"/>
<evidence type="ECO:0000313" key="2">
    <source>
        <dbReference type="Proteomes" id="UP001056384"/>
    </source>
</evidence>
<accession>A0A9Q9B903</accession>
<dbReference type="AlphaFoldDB" id="A0A9Q9B903"/>
<name>A0A9Q9B903_9PEZI</name>
<reference evidence="1" key="1">
    <citation type="submission" date="2022-06" db="EMBL/GenBank/DDBJ databases">
        <title>Complete genome sequences of two strains of the flax pathogen Septoria linicola.</title>
        <authorList>
            <person name="Lapalu N."/>
            <person name="Simon A."/>
            <person name="Demenou B."/>
            <person name="Paumier D."/>
            <person name="Guillot M.-P."/>
            <person name="Gout L."/>
            <person name="Valade R."/>
        </authorList>
    </citation>
    <scope>NUCLEOTIDE SEQUENCE</scope>
    <source>
        <strain evidence="1">SE15195</strain>
    </source>
</reference>
<keyword evidence="2" id="KW-1185">Reference proteome</keyword>
<sequence>MHLLWKATRQATGPAFSTTSTARGEALTKARFTQEEKSLKVWNRISAQSSKMSTSATTFEDDILHAANPAPANWKNPKPRDLKQVCGTTNEWVASCNQTSTAVSCTSLGYCQASKYGEQA</sequence>
<dbReference type="Proteomes" id="UP001056384">
    <property type="component" value="Chromosome 12"/>
</dbReference>
<organism evidence="1 2">
    <name type="scientific">Septoria linicola</name>
    <dbReference type="NCBI Taxonomy" id="215465"/>
    <lineage>
        <taxon>Eukaryota</taxon>
        <taxon>Fungi</taxon>
        <taxon>Dikarya</taxon>
        <taxon>Ascomycota</taxon>
        <taxon>Pezizomycotina</taxon>
        <taxon>Dothideomycetes</taxon>
        <taxon>Dothideomycetidae</taxon>
        <taxon>Mycosphaerellales</taxon>
        <taxon>Mycosphaerellaceae</taxon>
        <taxon>Septoria</taxon>
    </lineage>
</organism>